<gene>
    <name evidence="9" type="ORF">PRZ03_06305</name>
</gene>
<evidence type="ECO:0000256" key="6">
    <source>
        <dbReference type="SAM" id="MobiDB-lite"/>
    </source>
</evidence>
<dbReference type="SUPFAM" id="SSF56281">
    <property type="entry name" value="Metallo-hydrolase/oxidoreductase"/>
    <property type="match status" value="1"/>
</dbReference>
<keyword evidence="4 7" id="KW-1133">Transmembrane helix</keyword>
<dbReference type="PANTHER" id="PTHR30619">
    <property type="entry name" value="DNA INTERNALIZATION/COMPETENCE PROTEIN COMEC/REC2"/>
    <property type="match status" value="1"/>
</dbReference>
<keyword evidence="5 7" id="KW-0472">Membrane</keyword>
<sequence>MPHPAPQSESFHLALPAMGWLLGLCLLQQSARLPSAAEYAALLLAIVFAVGLALRSLRGFSGESMAGLSTVTWASLCVTLAAALLAFAQAAWRAELRLGERLPEAWEGRDVLVRGRVSNLPSATQGMFGAPGWRFAFEPEQAFAGASVKDPPLTLPPRLALAWYAASEDAAPPALRAGERWQLLLRLKRPHGLMNPHAFDFEFWMFEQDLRASGVVRPGGGLRLAAAPWWSLDALRSDLREALQRRVHEPAHAGILAALSLGDQAAISKRDWALFRLTGVSHLLSVSGLHVTMFAWGMQGLLGWLWRRSAGLCLRWPAPNVARWGGVAAALAYALFSGWGVPAQRTVWMLVTLALLRSLSLRWPWPLCLLISAWVVTLIDPWAVGQAGFWLSFVAVGLLMAGGAEQAPVQGWRAHLRAGLRNQWVATCGLAPLSLLFFQQISLVGLLANVLAIPLVSFVITPLALLGALLPVAWRLAEWAVQLLMAYLHGLASWPFAVWMLPVAPSWAQALGLLGGVLLVLPLPLRLRALGLAMLAPMLWPAPARPPVGEFELLAADVGQGTAVLLLTAEHQLLYDSGPTYGPDADAGQRVLLPLLLASGVSSLDLLMLSHRDSDHTGGAGSLLAGMPVAALSSSLEAAHPLLAGSVAARRCAAGQSWVWDGVRFEVLHPVDADYQQTLQSNAMSCVLRVTSASGHSALLTGDLEAPQELALMLRTPAGGLRSEVLLVPHHGSKTSSTEAFLDAVAPRWALVQAGYRNRFGHPAPAVLARYQARDIGVLSSAACGAWRWRSGPDGVKGGQCQREQFRRYWHWQPEAQAQLQGPWPRLLEPPVDSPLDSLLESPLGPMGAPTELPDSAGLPQ</sequence>
<feature type="transmembrane region" description="Helical" evidence="7">
    <location>
        <begin position="70"/>
        <end position="92"/>
    </location>
</feature>
<proteinExistence type="predicted"/>
<dbReference type="NCBIfam" id="TIGR00361">
    <property type="entry name" value="ComEC_Rec2"/>
    <property type="match status" value="1"/>
</dbReference>
<feature type="transmembrane region" description="Helical" evidence="7">
    <location>
        <begin position="363"/>
        <end position="381"/>
    </location>
</feature>
<dbReference type="NCBIfam" id="TIGR00360">
    <property type="entry name" value="ComEC_N-term"/>
    <property type="match status" value="1"/>
</dbReference>
<comment type="subcellular location">
    <subcellularLocation>
        <location evidence="1">Cell membrane</location>
        <topology evidence="1">Multi-pass membrane protein</topology>
    </subcellularLocation>
</comment>
<feature type="transmembrane region" description="Helical" evidence="7">
    <location>
        <begin position="283"/>
        <end position="306"/>
    </location>
</feature>
<evidence type="ECO:0000256" key="4">
    <source>
        <dbReference type="ARBA" id="ARBA00022989"/>
    </source>
</evidence>
<keyword evidence="10" id="KW-1185">Reference proteome</keyword>
<keyword evidence="3 7" id="KW-0812">Transmembrane</keyword>
<dbReference type="Pfam" id="PF00753">
    <property type="entry name" value="Lactamase_B"/>
    <property type="match status" value="1"/>
</dbReference>
<evidence type="ECO:0000256" key="1">
    <source>
        <dbReference type="ARBA" id="ARBA00004651"/>
    </source>
</evidence>
<feature type="transmembrane region" description="Helical" evidence="7">
    <location>
        <begin position="507"/>
        <end position="525"/>
    </location>
</feature>
<organism evidence="9 10">
    <name type="scientific">Roseateles albus</name>
    <dbReference type="NCBI Taxonomy" id="2987525"/>
    <lineage>
        <taxon>Bacteria</taxon>
        <taxon>Pseudomonadati</taxon>
        <taxon>Pseudomonadota</taxon>
        <taxon>Betaproteobacteria</taxon>
        <taxon>Burkholderiales</taxon>
        <taxon>Sphaerotilaceae</taxon>
        <taxon>Roseateles</taxon>
    </lineage>
</organism>
<evidence type="ECO:0000259" key="8">
    <source>
        <dbReference type="SMART" id="SM00849"/>
    </source>
</evidence>
<evidence type="ECO:0000313" key="10">
    <source>
        <dbReference type="Proteomes" id="UP001221189"/>
    </source>
</evidence>
<dbReference type="Pfam" id="PF03772">
    <property type="entry name" value="Competence"/>
    <property type="match status" value="1"/>
</dbReference>
<dbReference type="Proteomes" id="UP001221189">
    <property type="component" value="Unassembled WGS sequence"/>
</dbReference>
<dbReference type="RefSeq" id="WP_273599506.1">
    <property type="nucleotide sequence ID" value="NZ_JAQQXT010000003.1"/>
</dbReference>
<dbReference type="Gene3D" id="3.60.15.10">
    <property type="entry name" value="Ribonuclease Z/Hydroxyacylglutathione hydrolase-like"/>
    <property type="match status" value="1"/>
</dbReference>
<feature type="transmembrane region" description="Helical" evidence="7">
    <location>
        <begin position="12"/>
        <end position="27"/>
    </location>
</feature>
<feature type="region of interest" description="Disordered" evidence="6">
    <location>
        <begin position="825"/>
        <end position="861"/>
    </location>
</feature>
<feature type="transmembrane region" description="Helical" evidence="7">
    <location>
        <begin position="451"/>
        <end position="472"/>
    </location>
</feature>
<dbReference type="Pfam" id="PF13567">
    <property type="entry name" value="DUF4131"/>
    <property type="match status" value="1"/>
</dbReference>
<feature type="transmembrane region" description="Helical" evidence="7">
    <location>
        <begin position="387"/>
        <end position="404"/>
    </location>
</feature>
<evidence type="ECO:0000256" key="3">
    <source>
        <dbReference type="ARBA" id="ARBA00022692"/>
    </source>
</evidence>
<dbReference type="InterPro" id="IPR001279">
    <property type="entry name" value="Metallo-B-lactamas"/>
</dbReference>
<dbReference type="SMART" id="SM00849">
    <property type="entry name" value="Lactamase_B"/>
    <property type="match status" value="1"/>
</dbReference>
<evidence type="ECO:0000256" key="2">
    <source>
        <dbReference type="ARBA" id="ARBA00022475"/>
    </source>
</evidence>
<name>A0ABT5KB59_9BURK</name>
<dbReference type="InterPro" id="IPR004477">
    <property type="entry name" value="ComEC_N"/>
</dbReference>
<dbReference type="InterPro" id="IPR025405">
    <property type="entry name" value="DUF4131"/>
</dbReference>
<dbReference type="InterPro" id="IPR036866">
    <property type="entry name" value="RibonucZ/Hydroxyglut_hydro"/>
</dbReference>
<feature type="domain" description="Metallo-beta-lactamase" evidence="8">
    <location>
        <begin position="560"/>
        <end position="756"/>
    </location>
</feature>
<feature type="transmembrane region" description="Helical" evidence="7">
    <location>
        <begin position="479"/>
        <end position="501"/>
    </location>
</feature>
<dbReference type="InterPro" id="IPR035681">
    <property type="entry name" value="ComA-like_MBL"/>
</dbReference>
<feature type="compositionally biased region" description="Low complexity" evidence="6">
    <location>
        <begin position="827"/>
        <end position="844"/>
    </location>
</feature>
<feature type="transmembrane region" description="Helical" evidence="7">
    <location>
        <begin position="321"/>
        <end position="342"/>
    </location>
</feature>
<dbReference type="PANTHER" id="PTHR30619:SF1">
    <property type="entry name" value="RECOMBINATION PROTEIN 2"/>
    <property type="match status" value="1"/>
</dbReference>
<evidence type="ECO:0000313" key="9">
    <source>
        <dbReference type="EMBL" id="MDC8771176.1"/>
    </source>
</evidence>
<feature type="transmembrane region" description="Helical" evidence="7">
    <location>
        <begin position="39"/>
        <end position="58"/>
    </location>
</feature>
<dbReference type="InterPro" id="IPR004797">
    <property type="entry name" value="Competence_ComEC/Rec2"/>
</dbReference>
<accession>A0ABT5KB59</accession>
<reference evidence="9 10" key="1">
    <citation type="submission" date="2022-10" db="EMBL/GenBank/DDBJ databases">
        <title>Paucibacter sp. hw1 Genome sequencing.</title>
        <authorList>
            <person name="Park S."/>
        </authorList>
    </citation>
    <scope>NUCLEOTIDE SEQUENCE [LARGE SCALE GENOMIC DNA]</scope>
    <source>
        <strain evidence="10">hw1</strain>
    </source>
</reference>
<feature type="transmembrane region" description="Helical" evidence="7">
    <location>
        <begin position="424"/>
        <end position="445"/>
    </location>
</feature>
<evidence type="ECO:0000256" key="7">
    <source>
        <dbReference type="SAM" id="Phobius"/>
    </source>
</evidence>
<comment type="caution">
    <text evidence="9">The sequence shown here is derived from an EMBL/GenBank/DDBJ whole genome shotgun (WGS) entry which is preliminary data.</text>
</comment>
<dbReference type="CDD" id="cd07731">
    <property type="entry name" value="ComA-like_MBL-fold"/>
    <property type="match status" value="1"/>
</dbReference>
<protein>
    <submittedName>
        <fullName evidence="9">DNA internalization-related competence protein ComEC/Rec2</fullName>
    </submittedName>
</protein>
<keyword evidence="2" id="KW-1003">Cell membrane</keyword>
<dbReference type="EMBL" id="JAQQXT010000003">
    <property type="protein sequence ID" value="MDC8771176.1"/>
    <property type="molecule type" value="Genomic_DNA"/>
</dbReference>
<dbReference type="InterPro" id="IPR052159">
    <property type="entry name" value="Competence_DNA_uptake"/>
</dbReference>
<evidence type="ECO:0000256" key="5">
    <source>
        <dbReference type="ARBA" id="ARBA00023136"/>
    </source>
</evidence>